<dbReference type="RefSeq" id="WP_220162311.1">
    <property type="nucleotide sequence ID" value="NZ_CP080507.1"/>
</dbReference>
<evidence type="ECO:0000256" key="4">
    <source>
        <dbReference type="ARBA" id="ARBA00022679"/>
    </source>
</evidence>
<evidence type="ECO:0000256" key="3">
    <source>
        <dbReference type="ARBA" id="ARBA00022603"/>
    </source>
</evidence>
<dbReference type="CDD" id="cd02440">
    <property type="entry name" value="AdoMet_MTases"/>
    <property type="match status" value="1"/>
</dbReference>
<evidence type="ECO:0000256" key="5">
    <source>
        <dbReference type="ARBA" id="ARBA00022691"/>
    </source>
</evidence>
<comment type="catalytic activity">
    <reaction evidence="1 7">
        <text>guanosine(46) in tRNA + S-adenosyl-L-methionine = N(7)-methylguanosine(46) in tRNA + S-adenosyl-L-homocysteine</text>
        <dbReference type="Rhea" id="RHEA:42708"/>
        <dbReference type="Rhea" id="RHEA-COMP:10188"/>
        <dbReference type="Rhea" id="RHEA-COMP:10189"/>
        <dbReference type="ChEBI" id="CHEBI:57856"/>
        <dbReference type="ChEBI" id="CHEBI:59789"/>
        <dbReference type="ChEBI" id="CHEBI:74269"/>
        <dbReference type="ChEBI" id="CHEBI:74480"/>
        <dbReference type="EC" id="2.1.1.33"/>
    </reaction>
</comment>
<keyword evidence="6 7" id="KW-0819">tRNA processing</keyword>
<dbReference type="Gene3D" id="3.40.50.150">
    <property type="entry name" value="Vaccinia Virus protein VP39"/>
    <property type="match status" value="1"/>
</dbReference>
<comment type="pathway">
    <text evidence="7">tRNA modification; N(7)-methylguanine-tRNA biosynthesis.</text>
</comment>
<reference evidence="8" key="1">
    <citation type="submission" date="2021-08" db="EMBL/GenBank/DDBJ databases">
        <title>Genome of a novel bacterium of the phylum Verrucomicrobia, Oleiharenicola sp. KSB-15.</title>
        <authorList>
            <person name="Chung J.-H."/>
            <person name="Ahn J.-H."/>
            <person name="Yoon Y."/>
            <person name="Kim D.-Y."/>
            <person name="An S.-H."/>
            <person name="Park I."/>
            <person name="Yeon J."/>
        </authorList>
    </citation>
    <scope>NUCLEOTIDE SEQUENCE</scope>
    <source>
        <strain evidence="8">KSB-15</strain>
    </source>
</reference>
<dbReference type="EC" id="2.1.1.33" evidence="7"/>
<feature type="binding site" evidence="7">
    <location>
        <position position="153"/>
    </location>
    <ligand>
        <name>substrate</name>
    </ligand>
</feature>
<protein>
    <recommendedName>
        <fullName evidence="7">tRNA (guanine-N(7)-)-methyltransferase</fullName>
        <ecNumber evidence="7">2.1.1.33</ecNumber>
    </recommendedName>
    <alternativeName>
        <fullName evidence="7">tRNA (guanine(46)-N(7))-methyltransferase</fullName>
    </alternativeName>
    <alternativeName>
        <fullName evidence="7">tRNA(m7G46)-methyltransferase</fullName>
    </alternativeName>
</protein>
<feature type="binding site" evidence="7">
    <location>
        <position position="42"/>
    </location>
    <ligand>
        <name>S-adenosyl-L-methionine</name>
        <dbReference type="ChEBI" id="CHEBI:59789"/>
    </ligand>
</feature>
<keyword evidence="4 7" id="KW-0808">Transferase</keyword>
<dbReference type="InterPro" id="IPR055361">
    <property type="entry name" value="tRNA_methyltr_TrmB_bact"/>
</dbReference>
<gene>
    <name evidence="7" type="primary">trmB</name>
    <name evidence="8" type="ORF">K0B96_17190</name>
</gene>
<dbReference type="PANTHER" id="PTHR23417">
    <property type="entry name" value="3-DEOXY-D-MANNO-OCTULOSONIC-ACID TRANSFERASE/TRNA GUANINE-N 7 - -METHYLTRANSFERASE"/>
    <property type="match status" value="1"/>
</dbReference>
<dbReference type="InterPro" id="IPR029063">
    <property type="entry name" value="SAM-dependent_MTases_sf"/>
</dbReference>
<dbReference type="GO" id="GO:0043527">
    <property type="term" value="C:tRNA methyltransferase complex"/>
    <property type="evidence" value="ECO:0007669"/>
    <property type="project" value="TreeGrafter"/>
</dbReference>
<name>A0A8F9XLG7_9BACT</name>
<comment type="function">
    <text evidence="2 7">Catalyzes the formation of N(7)-methylguanine at position 46 (m7G46) in tRNA.</text>
</comment>
<dbReference type="PROSITE" id="PS51625">
    <property type="entry name" value="SAM_MT_TRMB"/>
    <property type="match status" value="1"/>
</dbReference>
<comment type="caution">
    <text evidence="7">Lacks conserved residue(s) required for the propagation of feature annotation.</text>
</comment>
<dbReference type="GO" id="GO:0008176">
    <property type="term" value="F:tRNA (guanine(46)-N7)-methyltransferase activity"/>
    <property type="evidence" value="ECO:0007669"/>
    <property type="project" value="UniProtKB-UniRule"/>
</dbReference>
<dbReference type="UniPathway" id="UPA00989"/>
<feature type="binding site" evidence="7">
    <location>
        <position position="117"/>
    </location>
    <ligand>
        <name>S-adenosyl-L-methionine</name>
        <dbReference type="ChEBI" id="CHEBI:59789"/>
    </ligand>
</feature>
<dbReference type="AlphaFoldDB" id="A0A8F9XLG7"/>
<dbReference type="HAMAP" id="MF_01057">
    <property type="entry name" value="tRNA_methyltr_TrmB"/>
    <property type="match status" value="1"/>
</dbReference>
<keyword evidence="3 7" id="KW-0489">Methyltransferase</keyword>
<evidence type="ECO:0000256" key="6">
    <source>
        <dbReference type="ARBA" id="ARBA00022694"/>
    </source>
</evidence>
<dbReference type="SUPFAM" id="SSF53335">
    <property type="entry name" value="S-adenosyl-L-methionine-dependent methyltransferases"/>
    <property type="match status" value="1"/>
</dbReference>
<feature type="binding site" evidence="7">
    <location>
        <position position="121"/>
    </location>
    <ligand>
        <name>substrate</name>
    </ligand>
</feature>
<dbReference type="Proteomes" id="UP000825051">
    <property type="component" value="Chromosome"/>
</dbReference>
<evidence type="ECO:0000256" key="7">
    <source>
        <dbReference type="HAMAP-Rule" id="MF_01057"/>
    </source>
</evidence>
<evidence type="ECO:0000313" key="9">
    <source>
        <dbReference type="Proteomes" id="UP000825051"/>
    </source>
</evidence>
<feature type="binding site" evidence="7">
    <location>
        <position position="94"/>
    </location>
    <ligand>
        <name>S-adenosyl-L-methionine</name>
        <dbReference type="ChEBI" id="CHEBI:59789"/>
    </ligand>
</feature>
<keyword evidence="5 7" id="KW-0949">S-adenosyl-L-methionine</keyword>
<sequence length="204" mass="23097">MNPINTDASVGEAYRALVEKRQNVIKKELESALPDGGDFIWELGCGHGHFLTAYAQAHPDRVCIGVDIVGERVDRARRKRDRAKLANLHFFHAEAALFLQTLPLSATIAATFILFPDPWPKVRHHKHRIIQPAFLTAVAKRSLATARLYFRTDFVPYFEQAKEAISAHPAWSEDDGPWPFEFETVFQSRAESYRSLSARRAVGI</sequence>
<evidence type="ECO:0000256" key="1">
    <source>
        <dbReference type="ARBA" id="ARBA00000142"/>
    </source>
</evidence>
<comment type="similarity">
    <text evidence="7">Belongs to the class I-like SAM-binding methyltransferase superfamily. TrmB family.</text>
</comment>
<proteinExistence type="inferred from homology"/>
<dbReference type="Pfam" id="PF02390">
    <property type="entry name" value="Methyltransf_4"/>
    <property type="match status" value="1"/>
</dbReference>
<dbReference type="InterPro" id="IPR003358">
    <property type="entry name" value="tRNA_(Gua-N-7)_MeTrfase_Trmb"/>
</dbReference>
<evidence type="ECO:0000256" key="2">
    <source>
        <dbReference type="ARBA" id="ARBA00003015"/>
    </source>
</evidence>
<evidence type="ECO:0000313" key="8">
    <source>
        <dbReference type="EMBL" id="QYM79014.1"/>
    </source>
</evidence>
<dbReference type="PANTHER" id="PTHR23417:SF14">
    <property type="entry name" value="PENTACOTRIPEPTIDE-REPEAT REGION OF PRORP DOMAIN-CONTAINING PROTEIN"/>
    <property type="match status" value="1"/>
</dbReference>
<keyword evidence="9" id="KW-1185">Reference proteome</keyword>
<organism evidence="8 9">
    <name type="scientific">Horticoccus luteus</name>
    <dbReference type="NCBI Taxonomy" id="2862869"/>
    <lineage>
        <taxon>Bacteria</taxon>
        <taxon>Pseudomonadati</taxon>
        <taxon>Verrucomicrobiota</taxon>
        <taxon>Opitutia</taxon>
        <taxon>Opitutales</taxon>
        <taxon>Opitutaceae</taxon>
        <taxon>Horticoccus</taxon>
    </lineage>
</organism>
<dbReference type="EMBL" id="CP080507">
    <property type="protein sequence ID" value="QYM79014.1"/>
    <property type="molecule type" value="Genomic_DNA"/>
</dbReference>
<feature type="binding site" evidence="7">
    <location>
        <position position="67"/>
    </location>
    <ligand>
        <name>S-adenosyl-L-methionine</name>
        <dbReference type="ChEBI" id="CHEBI:59789"/>
    </ligand>
</feature>
<dbReference type="KEGG" id="ole:K0B96_17190"/>
<accession>A0A8F9XLG7</accession>